<evidence type="ECO:0000313" key="7">
    <source>
        <dbReference type="EMBL" id="MDN3242716.1"/>
    </source>
</evidence>
<dbReference type="NCBIfam" id="TIGR01003">
    <property type="entry name" value="PTS_HPr_family"/>
    <property type="match status" value="1"/>
</dbReference>
<dbReference type="Gene3D" id="3.30.1340.10">
    <property type="entry name" value="HPr-like"/>
    <property type="match status" value="1"/>
</dbReference>
<evidence type="ECO:0000256" key="1">
    <source>
        <dbReference type="ARBA" id="ARBA00003681"/>
    </source>
</evidence>
<dbReference type="PRINTS" id="PR00107">
    <property type="entry name" value="PHOSPHOCPHPR"/>
</dbReference>
<dbReference type="Pfam" id="PF00381">
    <property type="entry name" value="PTS-HPr"/>
    <property type="match status" value="1"/>
</dbReference>
<keyword evidence="5" id="KW-0598">Phosphotransferase system</keyword>
<dbReference type="InterPro" id="IPR035895">
    <property type="entry name" value="HPr-like_sf"/>
</dbReference>
<keyword evidence="4" id="KW-0963">Cytoplasm</keyword>
<name>A0ABT7YVP8_9ACTN</name>
<protein>
    <recommendedName>
        <fullName evidence="3">Phosphocarrier protein HPr</fullName>
    </recommendedName>
</protein>
<dbReference type="RefSeq" id="WP_289959401.1">
    <property type="nucleotide sequence ID" value="NZ_JAUEMJ010000009.1"/>
</dbReference>
<evidence type="ECO:0000256" key="2">
    <source>
        <dbReference type="ARBA" id="ARBA00004496"/>
    </source>
</evidence>
<dbReference type="Proteomes" id="UP001171902">
    <property type="component" value="Unassembled WGS sequence"/>
</dbReference>
<evidence type="ECO:0000256" key="5">
    <source>
        <dbReference type="ARBA" id="ARBA00022683"/>
    </source>
</evidence>
<comment type="caution">
    <text evidence="7">The sequence shown here is derived from an EMBL/GenBank/DDBJ whole genome shotgun (WGS) entry which is preliminary data.</text>
</comment>
<dbReference type="PANTHER" id="PTHR33705">
    <property type="entry name" value="PHOSPHOCARRIER PROTEIN HPR"/>
    <property type="match status" value="1"/>
</dbReference>
<dbReference type="EMBL" id="JAUEMJ010000009">
    <property type="protein sequence ID" value="MDN3242716.1"/>
    <property type="molecule type" value="Genomic_DNA"/>
</dbReference>
<accession>A0ABT7YVP8</accession>
<dbReference type="PROSITE" id="PS00369">
    <property type="entry name" value="PTS_HPR_HIS"/>
    <property type="match status" value="1"/>
</dbReference>
<proteinExistence type="predicted"/>
<dbReference type="CDD" id="cd00367">
    <property type="entry name" value="PTS-HPr_like"/>
    <property type="match status" value="1"/>
</dbReference>
<dbReference type="InterPro" id="IPR000032">
    <property type="entry name" value="HPr-like"/>
</dbReference>
<sequence length="88" mass="9203">MPERTVVIASKVGLHSRPAAMFTELAREQPAKVTIGKPGQDPVDAGSILHIMTLGAEGGQEVVLRAEGDGAEASLDALEAFLKIDHDA</sequence>
<feature type="domain" description="HPr" evidence="6">
    <location>
        <begin position="1"/>
        <end position="88"/>
    </location>
</feature>
<dbReference type="InterPro" id="IPR001020">
    <property type="entry name" value="PTS_HPr_His_P_site"/>
</dbReference>
<dbReference type="SUPFAM" id="SSF55594">
    <property type="entry name" value="HPr-like"/>
    <property type="match status" value="1"/>
</dbReference>
<keyword evidence="8" id="KW-1185">Reference proteome</keyword>
<evidence type="ECO:0000256" key="4">
    <source>
        <dbReference type="ARBA" id="ARBA00022490"/>
    </source>
</evidence>
<reference evidence="7" key="1">
    <citation type="submission" date="2023-06" db="EMBL/GenBank/DDBJ databases">
        <title>Gycomyces niveus sp.nov., a novel actinomycete isolated from soil in Shouguang.</title>
        <authorList>
            <person name="Yang X."/>
            <person name="Zhao J."/>
        </authorList>
    </citation>
    <scope>NUCLEOTIDE SEQUENCE</scope>
    <source>
        <strain evidence="7">NEAU C2</strain>
    </source>
</reference>
<evidence type="ECO:0000256" key="3">
    <source>
        <dbReference type="ARBA" id="ARBA00020422"/>
    </source>
</evidence>
<gene>
    <name evidence="7" type="ORF">QWI33_23535</name>
</gene>
<dbReference type="PANTHER" id="PTHR33705:SF2">
    <property type="entry name" value="PHOSPHOCARRIER PROTEIN NPR"/>
    <property type="match status" value="1"/>
</dbReference>
<evidence type="ECO:0000313" key="8">
    <source>
        <dbReference type="Proteomes" id="UP001171902"/>
    </source>
</evidence>
<comment type="function">
    <text evidence="1">General (non sugar-specific) component of the phosphoenolpyruvate-dependent sugar phosphotransferase system (sugar PTS). This major carbohydrate active-transport system catalyzes the phosphorylation of incoming sugar substrates concomitantly with their translocation across the cell membrane. The phosphoryl group from phosphoenolpyruvate (PEP) is transferred to the phosphoryl carrier protein HPr by enzyme I. Phospho-HPr then transfers it to the PTS EIIA domain.</text>
</comment>
<dbReference type="PROSITE" id="PS51350">
    <property type="entry name" value="PTS_HPR_DOM"/>
    <property type="match status" value="1"/>
</dbReference>
<comment type="subcellular location">
    <subcellularLocation>
        <location evidence="2">Cytoplasm</location>
    </subcellularLocation>
</comment>
<dbReference type="InterPro" id="IPR050399">
    <property type="entry name" value="HPr"/>
</dbReference>
<organism evidence="7 8">
    <name type="scientific">Glycomyces tritici</name>
    <dbReference type="NCBI Taxonomy" id="2665176"/>
    <lineage>
        <taxon>Bacteria</taxon>
        <taxon>Bacillati</taxon>
        <taxon>Actinomycetota</taxon>
        <taxon>Actinomycetes</taxon>
        <taxon>Glycomycetales</taxon>
        <taxon>Glycomycetaceae</taxon>
        <taxon>Glycomyces</taxon>
    </lineage>
</organism>
<evidence type="ECO:0000259" key="6">
    <source>
        <dbReference type="PROSITE" id="PS51350"/>
    </source>
</evidence>